<keyword evidence="2" id="KW-0472">Membrane</keyword>
<sequence length="300" mass="31546">MHAVIPLSLVTSVLLTPAFGQLETIGLTTSGVTPTTTSTSLSSTVISTSSSSSTTSSTSSTFTTTSSSATTSEDPLVLTTIFTQPSGCAGGMTQIPAWSTELWQNVINPVPTMTLSSCYPSQFYYSAVATTILPPFKQLVCPKDWEAYNVTETYIVCCPYDYGVYLPNYHNPTRPGLGAVCSSSIWPNVLMDVTSYDSAGSSTVTFTSAGYNGPIVFATAFDGTMATAVVSSMPTTSTDMSTTSSSTSTSHSSATSTTSSSGSTATTASGTARMLPVAPMWLLLFWLLLLCFCYRGCCHW</sequence>
<dbReference type="VEuPathDB" id="FungiDB:ASPBRDRAFT_194998"/>
<accession>A0A1L9UKZ4</accession>
<reference evidence="5" key="1">
    <citation type="journal article" date="2017" name="Genome Biol.">
        <title>Comparative genomics reveals high biological diversity and specific adaptations in the industrially and medically important fungal genus Aspergillus.</title>
        <authorList>
            <person name="de Vries R.P."/>
            <person name="Riley R."/>
            <person name="Wiebenga A."/>
            <person name="Aguilar-Osorio G."/>
            <person name="Amillis S."/>
            <person name="Uchima C.A."/>
            <person name="Anderluh G."/>
            <person name="Asadollahi M."/>
            <person name="Askin M."/>
            <person name="Barry K."/>
            <person name="Battaglia E."/>
            <person name="Bayram O."/>
            <person name="Benocci T."/>
            <person name="Braus-Stromeyer S.A."/>
            <person name="Caldana C."/>
            <person name="Canovas D."/>
            <person name="Cerqueira G.C."/>
            <person name="Chen F."/>
            <person name="Chen W."/>
            <person name="Choi C."/>
            <person name="Clum A."/>
            <person name="Dos Santos R.A."/>
            <person name="Damasio A.R."/>
            <person name="Diallinas G."/>
            <person name="Emri T."/>
            <person name="Fekete E."/>
            <person name="Flipphi M."/>
            <person name="Freyberg S."/>
            <person name="Gallo A."/>
            <person name="Gournas C."/>
            <person name="Habgood R."/>
            <person name="Hainaut M."/>
            <person name="Harispe M.L."/>
            <person name="Henrissat B."/>
            <person name="Hilden K.S."/>
            <person name="Hope R."/>
            <person name="Hossain A."/>
            <person name="Karabika E."/>
            <person name="Karaffa L."/>
            <person name="Karanyi Z."/>
            <person name="Krasevec N."/>
            <person name="Kuo A."/>
            <person name="Kusch H."/>
            <person name="LaButti K."/>
            <person name="Lagendijk E.L."/>
            <person name="Lapidus A."/>
            <person name="Levasseur A."/>
            <person name="Lindquist E."/>
            <person name="Lipzen A."/>
            <person name="Logrieco A.F."/>
            <person name="MacCabe A."/>
            <person name="Maekelae M.R."/>
            <person name="Malavazi I."/>
            <person name="Melin P."/>
            <person name="Meyer V."/>
            <person name="Mielnichuk N."/>
            <person name="Miskei M."/>
            <person name="Molnar A.P."/>
            <person name="Mule G."/>
            <person name="Ngan C.Y."/>
            <person name="Orejas M."/>
            <person name="Orosz E."/>
            <person name="Ouedraogo J.P."/>
            <person name="Overkamp K.M."/>
            <person name="Park H.-S."/>
            <person name="Perrone G."/>
            <person name="Piumi F."/>
            <person name="Punt P.J."/>
            <person name="Ram A.F."/>
            <person name="Ramon A."/>
            <person name="Rauscher S."/>
            <person name="Record E."/>
            <person name="Riano-Pachon D.M."/>
            <person name="Robert V."/>
            <person name="Roehrig J."/>
            <person name="Ruller R."/>
            <person name="Salamov A."/>
            <person name="Salih N.S."/>
            <person name="Samson R.A."/>
            <person name="Sandor E."/>
            <person name="Sanguinetti M."/>
            <person name="Schuetze T."/>
            <person name="Sepcic K."/>
            <person name="Shelest E."/>
            <person name="Sherlock G."/>
            <person name="Sophianopoulou V."/>
            <person name="Squina F.M."/>
            <person name="Sun H."/>
            <person name="Susca A."/>
            <person name="Todd R.B."/>
            <person name="Tsang A."/>
            <person name="Unkles S.E."/>
            <person name="van de Wiele N."/>
            <person name="van Rossen-Uffink D."/>
            <person name="Oliveira J.V."/>
            <person name="Vesth T.C."/>
            <person name="Visser J."/>
            <person name="Yu J.-H."/>
            <person name="Zhou M."/>
            <person name="Andersen M.R."/>
            <person name="Archer D.B."/>
            <person name="Baker S.E."/>
            <person name="Benoit I."/>
            <person name="Brakhage A.A."/>
            <person name="Braus G.H."/>
            <person name="Fischer R."/>
            <person name="Frisvad J.C."/>
            <person name="Goldman G.H."/>
            <person name="Houbraken J."/>
            <person name="Oakley B."/>
            <person name="Pocsi I."/>
            <person name="Scazzocchio C."/>
            <person name="Seiboth B."/>
            <person name="vanKuyk P.A."/>
            <person name="Wortman J."/>
            <person name="Dyer P.S."/>
            <person name="Grigoriev I.V."/>
        </authorList>
    </citation>
    <scope>NUCLEOTIDE SEQUENCE [LARGE SCALE GENOMIC DNA]</scope>
    <source>
        <strain evidence="5">CBS 101740 / IMI 381727 / IBT 21946</strain>
    </source>
</reference>
<evidence type="ECO:0000313" key="4">
    <source>
        <dbReference type="EMBL" id="OJJ72266.1"/>
    </source>
</evidence>
<dbReference type="EMBL" id="KV878683">
    <property type="protein sequence ID" value="OJJ72266.1"/>
    <property type="molecule type" value="Genomic_DNA"/>
</dbReference>
<dbReference type="STRING" id="767769.A0A1L9UKZ4"/>
<evidence type="ECO:0000256" key="3">
    <source>
        <dbReference type="SAM" id="SignalP"/>
    </source>
</evidence>
<feature type="signal peptide" evidence="3">
    <location>
        <begin position="1"/>
        <end position="20"/>
    </location>
</feature>
<proteinExistence type="predicted"/>
<dbReference type="AlphaFoldDB" id="A0A1L9UKZ4"/>
<keyword evidence="2" id="KW-0812">Transmembrane</keyword>
<keyword evidence="2" id="KW-1133">Transmembrane helix</keyword>
<gene>
    <name evidence="4" type="ORF">ASPBRDRAFT_194998</name>
</gene>
<keyword evidence="3" id="KW-0732">Signal</keyword>
<evidence type="ECO:0000256" key="1">
    <source>
        <dbReference type="SAM" id="MobiDB-lite"/>
    </source>
</evidence>
<keyword evidence="5" id="KW-1185">Reference proteome</keyword>
<dbReference type="OrthoDB" id="5985073at2759"/>
<feature type="region of interest" description="Disordered" evidence="1">
    <location>
        <begin position="32"/>
        <end position="70"/>
    </location>
</feature>
<feature type="chain" id="PRO_5013335985" evidence="3">
    <location>
        <begin position="21"/>
        <end position="300"/>
    </location>
</feature>
<organism evidence="4 5">
    <name type="scientific">Aspergillus brasiliensis (strain CBS 101740 / IMI 381727 / IBT 21946)</name>
    <dbReference type="NCBI Taxonomy" id="767769"/>
    <lineage>
        <taxon>Eukaryota</taxon>
        <taxon>Fungi</taxon>
        <taxon>Dikarya</taxon>
        <taxon>Ascomycota</taxon>
        <taxon>Pezizomycotina</taxon>
        <taxon>Eurotiomycetes</taxon>
        <taxon>Eurotiomycetidae</taxon>
        <taxon>Eurotiales</taxon>
        <taxon>Aspergillaceae</taxon>
        <taxon>Aspergillus</taxon>
        <taxon>Aspergillus subgen. Circumdati</taxon>
    </lineage>
</organism>
<dbReference type="GeneID" id="93573309"/>
<dbReference type="OMA" id="YHNPTRP"/>
<name>A0A1L9UKZ4_ASPBC</name>
<evidence type="ECO:0000313" key="5">
    <source>
        <dbReference type="Proteomes" id="UP000184499"/>
    </source>
</evidence>
<evidence type="ECO:0000256" key="2">
    <source>
        <dbReference type="SAM" id="Phobius"/>
    </source>
</evidence>
<protein>
    <submittedName>
        <fullName evidence="4">Uncharacterized protein</fullName>
    </submittedName>
</protein>
<feature type="region of interest" description="Disordered" evidence="1">
    <location>
        <begin position="235"/>
        <end position="266"/>
    </location>
</feature>
<dbReference type="RefSeq" id="XP_067479514.1">
    <property type="nucleotide sequence ID" value="XM_067620821.1"/>
</dbReference>
<dbReference type="Proteomes" id="UP000184499">
    <property type="component" value="Unassembled WGS sequence"/>
</dbReference>
<feature type="transmembrane region" description="Helical" evidence="2">
    <location>
        <begin position="274"/>
        <end position="294"/>
    </location>
</feature>